<evidence type="ECO:0000313" key="1">
    <source>
        <dbReference type="EMBL" id="GAH42114.1"/>
    </source>
</evidence>
<dbReference type="AlphaFoldDB" id="X1GKH6"/>
<gene>
    <name evidence="1" type="ORF">S03H2_14117</name>
</gene>
<reference evidence="1" key="1">
    <citation type="journal article" date="2014" name="Front. Microbiol.">
        <title>High frequency of phylogenetically diverse reductive dehalogenase-homologous genes in deep subseafloor sedimentary metagenomes.</title>
        <authorList>
            <person name="Kawai M."/>
            <person name="Futagami T."/>
            <person name="Toyoda A."/>
            <person name="Takaki Y."/>
            <person name="Nishi S."/>
            <person name="Hori S."/>
            <person name="Arai W."/>
            <person name="Tsubouchi T."/>
            <person name="Morono Y."/>
            <person name="Uchiyama I."/>
            <person name="Ito T."/>
            <person name="Fujiyama A."/>
            <person name="Inagaki F."/>
            <person name="Takami H."/>
        </authorList>
    </citation>
    <scope>NUCLEOTIDE SEQUENCE</scope>
    <source>
        <strain evidence="1">Expedition CK06-06</strain>
    </source>
</reference>
<sequence>MDEIVIPEDPGQMKEWQSKYATTSQELIQNFFTMMFKSGIAELPGGIAKALQKLNVGTETTLSKMGDGISEYVLKHIVDYGIIDKKTAENILKLKGLPFPVNILFNVIAVFAVLGNYVGQVGSILGTPAQRNLMTLASPNLPREEFLIKAGFVAPELITEVRGELRKSGFSERSIDLMFLSSYTVYDVETVRNLYLRKAIDIDTMFMRIKD</sequence>
<organism evidence="1">
    <name type="scientific">marine sediment metagenome</name>
    <dbReference type="NCBI Taxonomy" id="412755"/>
    <lineage>
        <taxon>unclassified sequences</taxon>
        <taxon>metagenomes</taxon>
        <taxon>ecological metagenomes</taxon>
    </lineage>
</organism>
<name>X1GKH6_9ZZZZ</name>
<proteinExistence type="predicted"/>
<comment type="caution">
    <text evidence="1">The sequence shown here is derived from an EMBL/GenBank/DDBJ whole genome shotgun (WGS) entry which is preliminary data.</text>
</comment>
<protein>
    <submittedName>
        <fullName evidence="1">Uncharacterized protein</fullName>
    </submittedName>
</protein>
<accession>X1GKH6</accession>
<dbReference type="EMBL" id="BARU01007161">
    <property type="protein sequence ID" value="GAH42114.1"/>
    <property type="molecule type" value="Genomic_DNA"/>
</dbReference>